<dbReference type="RefSeq" id="WP_248592461.1">
    <property type="nucleotide sequence ID" value="NZ_BAABEB010000012.1"/>
</dbReference>
<dbReference type="InterPro" id="IPR018306">
    <property type="entry name" value="Phage_T5_Orf172_DNA-bd"/>
</dbReference>
<protein>
    <submittedName>
        <fullName evidence="3">GIY-YIG nuclease family protein</fullName>
    </submittedName>
</protein>
<sequence length="326" mass="36575">MLDSEAGFVYVLTHPRFPELVKIGFTSRLVEERIADLSTAVPEDFTIALRLTTLNARTVERYTHELLGEHRFRKDKEFFEVTEEQACAAVHTAAEAVNGIRAWASEKLHRLRAKHRVFLPLRAGQHFVWLRYTDPLALLAGGPPSVVDIWEVHSEGDVLELHGASSAKHIAGFSDDDPNSCDDPVPYLNRTGTAPNGDLLSRERLLAGDRLVWLSVDEQTEECTSAVFEVAHYCQAVYRTWNPQSSPEGFPLFPTDTLSLPSPPAQERLREILNFGPPRSWSEESLHDSLSSRFGIEPQPPAHWLPPLGDRRGRSRRRSGPSSPTT</sequence>
<evidence type="ECO:0000313" key="3">
    <source>
        <dbReference type="EMBL" id="UPT20205.1"/>
    </source>
</evidence>
<proteinExistence type="predicted"/>
<dbReference type="Pfam" id="PF10544">
    <property type="entry name" value="T5orf172"/>
    <property type="match status" value="1"/>
</dbReference>
<dbReference type="EMBL" id="CP051627">
    <property type="protein sequence ID" value="UPT20205.1"/>
    <property type="molecule type" value="Genomic_DNA"/>
</dbReference>
<keyword evidence="4" id="KW-1185">Reference proteome</keyword>
<accession>A0ABY4KXP8</accession>
<organism evidence="3 4">
    <name type="scientific">Thermobifida alba</name>
    <name type="common">Thermomonospora alba</name>
    <dbReference type="NCBI Taxonomy" id="53522"/>
    <lineage>
        <taxon>Bacteria</taxon>
        <taxon>Bacillati</taxon>
        <taxon>Actinomycetota</taxon>
        <taxon>Actinomycetes</taxon>
        <taxon>Streptosporangiales</taxon>
        <taxon>Nocardiopsidaceae</taxon>
        <taxon>Thermobifida</taxon>
    </lineage>
</organism>
<name>A0ABY4KXP8_THEAE</name>
<reference evidence="3 4" key="1">
    <citation type="submission" date="2020-04" db="EMBL/GenBank/DDBJ databases">
        <title>Thermobifida alba genome sequencing and assembly.</title>
        <authorList>
            <person name="Luzics S."/>
            <person name="Horvath B."/>
            <person name="Nagy I."/>
            <person name="Toth A."/>
            <person name="Nagy I."/>
            <person name="Kukolya J."/>
        </authorList>
    </citation>
    <scope>NUCLEOTIDE SEQUENCE [LARGE SCALE GENOMIC DNA]</scope>
    <source>
        <strain evidence="3 4">DSM 43795</strain>
    </source>
</reference>
<evidence type="ECO:0000256" key="1">
    <source>
        <dbReference type="SAM" id="MobiDB-lite"/>
    </source>
</evidence>
<feature type="domain" description="Bacteriophage T5 Orf172 DNA-binding" evidence="2">
    <location>
        <begin position="15"/>
        <end position="93"/>
    </location>
</feature>
<gene>
    <name evidence="3" type="ORF">FOF52_03840</name>
</gene>
<evidence type="ECO:0000313" key="4">
    <source>
        <dbReference type="Proteomes" id="UP000832041"/>
    </source>
</evidence>
<dbReference type="SMART" id="SM00974">
    <property type="entry name" value="T5orf172"/>
    <property type="match status" value="1"/>
</dbReference>
<dbReference type="Proteomes" id="UP000832041">
    <property type="component" value="Chromosome"/>
</dbReference>
<feature type="region of interest" description="Disordered" evidence="1">
    <location>
        <begin position="281"/>
        <end position="326"/>
    </location>
</feature>
<evidence type="ECO:0000259" key="2">
    <source>
        <dbReference type="SMART" id="SM00974"/>
    </source>
</evidence>